<feature type="compositionally biased region" description="Basic and acidic residues" evidence="1">
    <location>
        <begin position="397"/>
        <end position="411"/>
    </location>
</feature>
<dbReference type="Proteomes" id="UP000094236">
    <property type="component" value="Unassembled WGS sequence"/>
</dbReference>
<name>A0A1E4TQ89_PACTA</name>
<gene>
    <name evidence="2" type="ORF">PACTADRAFT_51668</name>
</gene>
<dbReference type="CDD" id="cd00403">
    <property type="entry name" value="Ribosomal_L1"/>
    <property type="match status" value="1"/>
</dbReference>
<feature type="region of interest" description="Disordered" evidence="1">
    <location>
        <begin position="389"/>
        <end position="421"/>
    </location>
</feature>
<dbReference type="OrthoDB" id="10251727at2759"/>
<feature type="compositionally biased region" description="Basic and acidic residues" evidence="1">
    <location>
        <begin position="39"/>
        <end position="59"/>
    </location>
</feature>
<dbReference type="Gene3D" id="3.40.50.790">
    <property type="match status" value="1"/>
</dbReference>
<sequence length="421" mass="47825">MVKKASEVSATKVGVPAKRGRPPKKSGTNANFKGKSKGKNLEHGVKDDSDDKTENGDSKDDVLIPFETIDKALNALGKFLNEKKARNEVEKKSLLFDDDLINYFLQITTTKFMNDKPLSKPKAIQVPHKIYGDENLKICVFVRDNIVDEKLLNEIEESNIPNLSKIITAKELKGEYKPYEAKRKLLSEYDLFLSDDGLITTLPKLLGKIFYETSSKFPLPIKVIPNSNHTNKLSIKTLTNSIIKAINSVFYTLPVGVNISLKIGDNTFKNNQLIENIQTIIKQFQITSISNNNNKIRSVQLKSADSPSLPLYYLEKIYSEEDIIKEEEEEEEKKKHNKKQEQENVSSTIDLPSNIEIPQGIKLTNFEKGLLELATEPESVNKILSKKLKKVQNNKKRNIDDHHDNDDDDRKVVKKTKKSKK</sequence>
<organism evidence="2 3">
    <name type="scientific">Pachysolen tannophilus NRRL Y-2460</name>
    <dbReference type="NCBI Taxonomy" id="669874"/>
    <lineage>
        <taxon>Eukaryota</taxon>
        <taxon>Fungi</taxon>
        <taxon>Dikarya</taxon>
        <taxon>Ascomycota</taxon>
        <taxon>Saccharomycotina</taxon>
        <taxon>Pichiomycetes</taxon>
        <taxon>Pachysolenaceae</taxon>
        <taxon>Pachysolen</taxon>
    </lineage>
</organism>
<feature type="region of interest" description="Disordered" evidence="1">
    <location>
        <begin position="327"/>
        <end position="351"/>
    </location>
</feature>
<dbReference type="EMBL" id="KV454017">
    <property type="protein sequence ID" value="ODV93921.1"/>
    <property type="molecule type" value="Genomic_DNA"/>
</dbReference>
<dbReference type="AlphaFoldDB" id="A0A1E4TQ89"/>
<reference evidence="3" key="1">
    <citation type="submission" date="2016-05" db="EMBL/GenBank/DDBJ databases">
        <title>Comparative genomics of biotechnologically important yeasts.</title>
        <authorList>
            <consortium name="DOE Joint Genome Institute"/>
            <person name="Riley R."/>
            <person name="Haridas S."/>
            <person name="Wolfe K.H."/>
            <person name="Lopes M.R."/>
            <person name="Hittinger C.T."/>
            <person name="Goker M."/>
            <person name="Salamov A."/>
            <person name="Wisecaver J."/>
            <person name="Long T.M."/>
            <person name="Aerts A.L."/>
            <person name="Barry K."/>
            <person name="Choi C."/>
            <person name="Clum A."/>
            <person name="Coughlan A.Y."/>
            <person name="Deshpande S."/>
            <person name="Douglass A.P."/>
            <person name="Hanson S.J."/>
            <person name="Klenk H.-P."/>
            <person name="Labutti K."/>
            <person name="Lapidus A."/>
            <person name="Lindquist E."/>
            <person name="Lipzen A."/>
            <person name="Meier-Kolthoff J.P."/>
            <person name="Ohm R.A."/>
            <person name="Otillar R.P."/>
            <person name="Pangilinan J."/>
            <person name="Peng Y."/>
            <person name="Rokas A."/>
            <person name="Rosa C.A."/>
            <person name="Scheuner C."/>
            <person name="Sibirny A.A."/>
            <person name="Slot J.C."/>
            <person name="Stielow J.B."/>
            <person name="Sun H."/>
            <person name="Kurtzman C.P."/>
            <person name="Blackwell M."/>
            <person name="Grigoriev I.V."/>
            <person name="Jeffries T.W."/>
        </authorList>
    </citation>
    <scope>NUCLEOTIDE SEQUENCE [LARGE SCALE GENOMIC DNA]</scope>
    <source>
        <strain evidence="3">NRRL Y-2460</strain>
    </source>
</reference>
<dbReference type="SUPFAM" id="SSF56808">
    <property type="entry name" value="Ribosomal protein L1"/>
    <property type="match status" value="1"/>
</dbReference>
<dbReference type="Pfam" id="PF00687">
    <property type="entry name" value="Ribosomal_L1"/>
    <property type="match status" value="1"/>
</dbReference>
<dbReference type="InterPro" id="IPR023674">
    <property type="entry name" value="Ribosomal_uL1-like"/>
</dbReference>
<evidence type="ECO:0000313" key="3">
    <source>
        <dbReference type="Proteomes" id="UP000094236"/>
    </source>
</evidence>
<accession>A0A1E4TQ89</accession>
<dbReference type="InterPro" id="IPR016095">
    <property type="entry name" value="Ribosomal_uL1_3-a/b-sand"/>
</dbReference>
<evidence type="ECO:0000313" key="2">
    <source>
        <dbReference type="EMBL" id="ODV93921.1"/>
    </source>
</evidence>
<dbReference type="InterPro" id="IPR028364">
    <property type="entry name" value="Ribosomal_uL1/biogenesis"/>
</dbReference>
<protein>
    <recommendedName>
        <fullName evidence="4">Ribosomal protein L1</fullName>
    </recommendedName>
</protein>
<dbReference type="STRING" id="669874.A0A1E4TQ89"/>
<evidence type="ECO:0000256" key="1">
    <source>
        <dbReference type="SAM" id="MobiDB-lite"/>
    </source>
</evidence>
<feature type="compositionally biased region" description="Basic residues" evidence="1">
    <location>
        <begin position="412"/>
        <end position="421"/>
    </location>
</feature>
<feature type="region of interest" description="Disordered" evidence="1">
    <location>
        <begin position="1"/>
        <end position="59"/>
    </location>
</feature>
<keyword evidence="3" id="KW-1185">Reference proteome</keyword>
<evidence type="ECO:0008006" key="4">
    <source>
        <dbReference type="Google" id="ProtNLM"/>
    </source>
</evidence>
<proteinExistence type="predicted"/>